<protein>
    <submittedName>
        <fullName evidence="8">TrwB</fullName>
    </submittedName>
</protein>
<evidence type="ECO:0000313" key="8">
    <source>
        <dbReference type="EMBL" id="OAI18225.1"/>
    </source>
</evidence>
<dbReference type="SUPFAM" id="SSF52540">
    <property type="entry name" value="P-loop containing nucleoside triphosphate hydrolases"/>
    <property type="match status" value="1"/>
</dbReference>
<keyword evidence="4 6" id="KW-1133">Transmembrane helix</keyword>
<name>A0A177NJZ9_9GAMM</name>
<dbReference type="PANTHER" id="PTHR37937:SF1">
    <property type="entry name" value="CONJUGATIVE TRANSFER: DNA TRANSPORT"/>
    <property type="match status" value="1"/>
</dbReference>
<dbReference type="GO" id="GO:0005886">
    <property type="term" value="C:plasma membrane"/>
    <property type="evidence" value="ECO:0007669"/>
    <property type="project" value="UniProtKB-SubCell"/>
</dbReference>
<dbReference type="InterPro" id="IPR027417">
    <property type="entry name" value="P-loop_NTPase"/>
</dbReference>
<dbReference type="RefSeq" id="WP_064040037.1">
    <property type="nucleotide sequence ID" value="NZ_LUUJ01000061.1"/>
</dbReference>
<dbReference type="CDD" id="cd01127">
    <property type="entry name" value="TrwB_TraG_TraD_VirD4"/>
    <property type="match status" value="1"/>
</dbReference>
<evidence type="ECO:0000256" key="4">
    <source>
        <dbReference type="ARBA" id="ARBA00022989"/>
    </source>
</evidence>
<organism evidence="8 9">
    <name type="scientific">Methylomonas koyamae</name>
    <dbReference type="NCBI Taxonomy" id="702114"/>
    <lineage>
        <taxon>Bacteria</taxon>
        <taxon>Pseudomonadati</taxon>
        <taxon>Pseudomonadota</taxon>
        <taxon>Gammaproteobacteria</taxon>
        <taxon>Methylococcales</taxon>
        <taxon>Methylococcaceae</taxon>
        <taxon>Methylomonas</taxon>
    </lineage>
</organism>
<accession>A0A177NJZ9</accession>
<keyword evidence="3 6" id="KW-0812">Transmembrane</keyword>
<dbReference type="SMART" id="SM00382">
    <property type="entry name" value="AAA"/>
    <property type="match status" value="1"/>
</dbReference>
<dbReference type="InterPro" id="IPR019476">
    <property type="entry name" value="T4SS_TraD_DNA-bd"/>
</dbReference>
<evidence type="ECO:0000256" key="5">
    <source>
        <dbReference type="ARBA" id="ARBA00023136"/>
    </source>
</evidence>
<evidence type="ECO:0000256" key="2">
    <source>
        <dbReference type="ARBA" id="ARBA00022475"/>
    </source>
</evidence>
<comment type="subcellular location">
    <subcellularLocation>
        <location evidence="1">Cell membrane</location>
        <topology evidence="1">Multi-pass membrane protein</topology>
    </subcellularLocation>
</comment>
<keyword evidence="2" id="KW-1003">Cell membrane</keyword>
<feature type="transmembrane region" description="Helical" evidence="6">
    <location>
        <begin position="12"/>
        <end position="31"/>
    </location>
</feature>
<comment type="caution">
    <text evidence="8">The sequence shown here is derived from an EMBL/GenBank/DDBJ whole genome shotgun (WGS) entry which is preliminary data.</text>
</comment>
<gene>
    <name evidence="8" type="ORF">A1507_09845</name>
</gene>
<feature type="domain" description="AAA+ ATPase" evidence="7">
    <location>
        <begin position="90"/>
        <end position="470"/>
    </location>
</feature>
<reference evidence="8 9" key="1">
    <citation type="submission" date="2016-03" db="EMBL/GenBank/DDBJ databases">
        <authorList>
            <person name="Ploux O."/>
        </authorList>
    </citation>
    <scope>NUCLEOTIDE SEQUENCE [LARGE SCALE GENOMIC DNA]</scope>
    <source>
        <strain evidence="8 9">R-45378</strain>
    </source>
</reference>
<dbReference type="Proteomes" id="UP000077857">
    <property type="component" value="Unassembled WGS sequence"/>
</dbReference>
<evidence type="ECO:0000256" key="3">
    <source>
        <dbReference type="ARBA" id="ARBA00022692"/>
    </source>
</evidence>
<evidence type="ECO:0000313" key="9">
    <source>
        <dbReference type="Proteomes" id="UP000077857"/>
    </source>
</evidence>
<evidence type="ECO:0000256" key="1">
    <source>
        <dbReference type="ARBA" id="ARBA00004651"/>
    </source>
</evidence>
<feature type="non-terminal residue" evidence="8">
    <location>
        <position position="1"/>
    </location>
</feature>
<dbReference type="InterPro" id="IPR003593">
    <property type="entry name" value="AAA+_ATPase"/>
</dbReference>
<dbReference type="InterPro" id="IPR051539">
    <property type="entry name" value="T4SS-coupling_protein"/>
</dbReference>
<evidence type="ECO:0000256" key="6">
    <source>
        <dbReference type="SAM" id="Phobius"/>
    </source>
</evidence>
<dbReference type="Pfam" id="PF10412">
    <property type="entry name" value="TrwB_AAD_bind"/>
    <property type="match status" value="1"/>
</dbReference>
<evidence type="ECO:0000259" key="7">
    <source>
        <dbReference type="SMART" id="SM00382"/>
    </source>
</evidence>
<dbReference type="PANTHER" id="PTHR37937">
    <property type="entry name" value="CONJUGATIVE TRANSFER: DNA TRANSPORT"/>
    <property type="match status" value="1"/>
</dbReference>
<dbReference type="OrthoDB" id="9803543at2"/>
<keyword evidence="5 6" id="KW-0472">Membrane</keyword>
<sequence length="473" mass="52329">PNSALAPNMNHQLWGVLALLVYGLFAQGIWLSMFASVRLGGAGNGAGVETVRRGSRVVEANQLDALTSNLKSRNDADVSIGGVTIPRMLEAQHFLITGTTGTGKTQVINGMLRSIRKRGNRVVIADPAGGFYARFGLPGDALFNPFDRRAVDWSPFAEIRADYDCERIAKAIIPDLEGGESAQWQLFAQTLLAKAMLSMHRNGERSIKRLMYWMASADQRELEPLLAGTAAAVMCQKGNDKMLNNTRATMLPYLSIFDYLPDHGNFSIRQWIQEDWRSNWLFITYRDDQMGMLRNLVATALEMALVEGLSLSENQERGLWFVMDEVDSLGKVTSLRAGLTKLRKYGGRCVLGLQTVAQLRTTYGRDEAQTLIANTSIKCILRAGDSETARSMEQELGEQEIERGQVNDSFSMSDNGQTQSQSTSTQVVRQSAVLASEIMGLPDMHGYLKIPGDEIARVRVDYVAMPDQNPAFE</sequence>
<dbReference type="Gene3D" id="3.40.50.300">
    <property type="entry name" value="P-loop containing nucleotide triphosphate hydrolases"/>
    <property type="match status" value="2"/>
</dbReference>
<dbReference type="EMBL" id="LUUJ01000061">
    <property type="protein sequence ID" value="OAI18225.1"/>
    <property type="molecule type" value="Genomic_DNA"/>
</dbReference>
<proteinExistence type="predicted"/>
<dbReference type="AlphaFoldDB" id="A0A177NJZ9"/>